<keyword evidence="8" id="KW-1185">Reference proteome</keyword>
<evidence type="ECO:0000313" key="8">
    <source>
        <dbReference type="Proteomes" id="UP000634206"/>
    </source>
</evidence>
<keyword evidence="4" id="KW-0408">Iron</keyword>
<dbReference type="Pfam" id="PF23545">
    <property type="entry name" value="Zn_ribbon_HMPTM"/>
    <property type="match status" value="1"/>
</dbReference>
<dbReference type="InterPro" id="IPR058240">
    <property type="entry name" value="rSAM_sf"/>
</dbReference>
<feature type="domain" description="Radical SAM core" evidence="6">
    <location>
        <begin position="102"/>
        <end position="327"/>
    </location>
</feature>
<evidence type="ECO:0000256" key="3">
    <source>
        <dbReference type="ARBA" id="ARBA00022723"/>
    </source>
</evidence>
<accession>A0AAE2SAK5</accession>
<keyword evidence="3" id="KW-0479">Metal-binding</keyword>
<evidence type="ECO:0000313" key="7">
    <source>
        <dbReference type="EMBL" id="MBK1853882.1"/>
    </source>
</evidence>
<proteinExistence type="predicted"/>
<dbReference type="Proteomes" id="UP000634206">
    <property type="component" value="Unassembled WGS sequence"/>
</dbReference>
<dbReference type="GO" id="GO:0003824">
    <property type="term" value="F:catalytic activity"/>
    <property type="evidence" value="ECO:0007669"/>
    <property type="project" value="InterPro"/>
</dbReference>
<dbReference type="EMBL" id="JAENIG010000001">
    <property type="protein sequence ID" value="MBK1853882.1"/>
    <property type="molecule type" value="Genomic_DNA"/>
</dbReference>
<dbReference type="SUPFAM" id="SSF102114">
    <property type="entry name" value="Radical SAM enzymes"/>
    <property type="match status" value="1"/>
</dbReference>
<dbReference type="GO" id="GO:0051536">
    <property type="term" value="F:iron-sulfur cluster binding"/>
    <property type="evidence" value="ECO:0007669"/>
    <property type="project" value="UniProtKB-KW"/>
</dbReference>
<keyword evidence="5" id="KW-0411">Iron-sulfur</keyword>
<name>A0AAE2SAK5_9BACT</name>
<gene>
    <name evidence="7" type="ORF">JIN83_02835</name>
</gene>
<dbReference type="CDD" id="cd01335">
    <property type="entry name" value="Radical_SAM"/>
    <property type="match status" value="1"/>
</dbReference>
<dbReference type="RefSeq" id="WP_309488486.1">
    <property type="nucleotide sequence ID" value="NZ_JAENIG010000001.1"/>
</dbReference>
<organism evidence="7 8">
    <name type="scientific">Oceaniferula flava</name>
    <dbReference type="NCBI Taxonomy" id="2800421"/>
    <lineage>
        <taxon>Bacteria</taxon>
        <taxon>Pseudomonadati</taxon>
        <taxon>Verrucomicrobiota</taxon>
        <taxon>Verrucomicrobiia</taxon>
        <taxon>Verrucomicrobiales</taxon>
        <taxon>Verrucomicrobiaceae</taxon>
        <taxon>Oceaniferula</taxon>
    </lineage>
</organism>
<keyword evidence="2" id="KW-0949">S-adenosyl-L-methionine</keyword>
<dbReference type="InterPro" id="IPR013785">
    <property type="entry name" value="Aldolase_TIM"/>
</dbReference>
<dbReference type="PANTHER" id="PTHR43306">
    <property type="entry name" value="7,8-DIHYDRO-6-HYDROXYMETHYLPTERIN DIMETHYLTRANSFERASE"/>
    <property type="match status" value="1"/>
</dbReference>
<comment type="cofactor">
    <cofactor evidence="1">
        <name>[4Fe-4S] cluster</name>
        <dbReference type="ChEBI" id="CHEBI:49883"/>
    </cofactor>
</comment>
<dbReference type="InterPro" id="IPR034474">
    <property type="entry name" value="Methyltransferase_Class_D"/>
</dbReference>
<dbReference type="AlphaFoldDB" id="A0AAE2SAK5"/>
<dbReference type="Pfam" id="PF04055">
    <property type="entry name" value="Radical_SAM"/>
    <property type="match status" value="1"/>
</dbReference>
<dbReference type="InterPro" id="IPR056488">
    <property type="entry name" value="Zn_ribbon_HMPTM"/>
</dbReference>
<dbReference type="Gene3D" id="3.20.20.70">
    <property type="entry name" value="Aldolase class I"/>
    <property type="match status" value="1"/>
</dbReference>
<evidence type="ECO:0000256" key="4">
    <source>
        <dbReference type="ARBA" id="ARBA00023004"/>
    </source>
</evidence>
<sequence>MIASLPSFRTHLKHTRSRCPVCHDLCPAEVWKTNATPSKVYLTRTCPEHGEASMCISSDARFYWMSKGSDDNACCGSGACCADPTGNDGTLGRNALAEKGQTVETLSTCLALIEIVDSCNLACPTCFAASPTGVNEKLDYHSLENIQERIEGVLDRKKNIEILQLSGGEPTLHPQFFELLDWIHERDGIDYVLVNTNGVLIAKDDVFLTELGQRARRGNFQLYLQFDGTGPEAQKALRGGDLRAMKQRVMERCAQENIPVTLAMTVTPQNVAELWSTIQFGLAHDNCRGVSFQPMFWSGRMPDGIAANQLTPEASRLNAADIILGCVDQSDGTIKFEDFTPLPCGDPNCATIGYLLKTPLGVRSISDFIDFSTVQDFLQDKVRYELADLQQCGCENTALGELLHKFEMEEKDTFRLFIKPFMDSWTWDEDRIDRCCTHVIRPDGKLDSFCRYYHSGIQNS</sequence>
<reference evidence="7" key="1">
    <citation type="submission" date="2021-01" db="EMBL/GenBank/DDBJ databases">
        <title>Modified the classification status of verrucomicrobia.</title>
        <authorList>
            <person name="Feng X."/>
        </authorList>
    </citation>
    <scope>NUCLEOTIDE SEQUENCE</scope>
    <source>
        <strain evidence="7">5K15</strain>
    </source>
</reference>
<evidence type="ECO:0000256" key="2">
    <source>
        <dbReference type="ARBA" id="ARBA00022691"/>
    </source>
</evidence>
<dbReference type="SFLD" id="SFLDG01067">
    <property type="entry name" value="SPASM/twitch_domain_containing"/>
    <property type="match status" value="1"/>
</dbReference>
<dbReference type="GO" id="GO:0046872">
    <property type="term" value="F:metal ion binding"/>
    <property type="evidence" value="ECO:0007669"/>
    <property type="project" value="UniProtKB-KW"/>
</dbReference>
<evidence type="ECO:0000256" key="5">
    <source>
        <dbReference type="ARBA" id="ARBA00023014"/>
    </source>
</evidence>
<dbReference type="PANTHER" id="PTHR43306:SF1">
    <property type="entry name" value="7,8-DIHYDRO-6-HYDROXYMETHYLPTERIN DIMETHYLTRANSFERASE"/>
    <property type="match status" value="1"/>
</dbReference>
<dbReference type="PROSITE" id="PS51918">
    <property type="entry name" value="RADICAL_SAM"/>
    <property type="match status" value="1"/>
</dbReference>
<protein>
    <submittedName>
        <fullName evidence="7">Radical SAM protein</fullName>
    </submittedName>
</protein>
<evidence type="ECO:0000256" key="1">
    <source>
        <dbReference type="ARBA" id="ARBA00001966"/>
    </source>
</evidence>
<dbReference type="InterPro" id="IPR007197">
    <property type="entry name" value="rSAM"/>
</dbReference>
<evidence type="ECO:0000259" key="6">
    <source>
        <dbReference type="PROSITE" id="PS51918"/>
    </source>
</evidence>
<dbReference type="SFLD" id="SFLDS00029">
    <property type="entry name" value="Radical_SAM"/>
    <property type="match status" value="1"/>
</dbReference>
<comment type="caution">
    <text evidence="7">The sequence shown here is derived from an EMBL/GenBank/DDBJ whole genome shotgun (WGS) entry which is preliminary data.</text>
</comment>